<keyword evidence="3" id="KW-1185">Reference proteome</keyword>
<reference evidence="2 3" key="1">
    <citation type="submission" date="2016-11" db="EMBL/GenBank/DDBJ databases">
        <authorList>
            <person name="Jaros S."/>
            <person name="Januszkiewicz K."/>
            <person name="Wedrychowicz H."/>
        </authorList>
    </citation>
    <scope>NUCLEOTIDE SEQUENCE [LARGE SCALE GENOMIC DNA]</scope>
    <source>
        <strain evidence="2 3">DSM 15212</strain>
    </source>
</reference>
<keyword evidence="1" id="KW-0732">Signal</keyword>
<dbReference type="AlphaFoldDB" id="A0A1M6U9J7"/>
<gene>
    <name evidence="2" type="ORF">SAMN02745912_03902</name>
</gene>
<evidence type="ECO:0000256" key="1">
    <source>
        <dbReference type="SAM" id="SignalP"/>
    </source>
</evidence>
<dbReference type="EMBL" id="FRAG01000144">
    <property type="protein sequence ID" value="SHK65864.1"/>
    <property type="molecule type" value="Genomic_DNA"/>
</dbReference>
<dbReference type="OrthoDB" id="2084789at2"/>
<accession>A0A1M6U9J7</accession>
<evidence type="ECO:0000313" key="3">
    <source>
        <dbReference type="Proteomes" id="UP000184465"/>
    </source>
</evidence>
<sequence>MKKLLSTMMILILIFLMAPNVFAESQNTTNSYTVSEYELLKPYLEKNLSELLEMGLSTEEAEHMLDMQKKIFNKVKECTQYNEKKLFQLGYSEKQIDAFSKINSMDAKSLSLDMIPRSAWASVTFNCQKEGSINDEYWFSFDWEWTGQPFITNTDTIAFAWDNGFRVSRENITCSIDYYSMGSYYTTHQVTDKESDIEVSPGEGFRVKFAMSDSGPENSSFAKCGYGSFTLSRPNENNSTDIQIVWGYGHSTFSLGGFGLNVGFPSLSVNTGVEKMYEEDAIFQLN</sequence>
<dbReference type="RefSeq" id="WP_073153909.1">
    <property type="nucleotide sequence ID" value="NZ_FRAG01000144.1"/>
</dbReference>
<dbReference type="Proteomes" id="UP000184465">
    <property type="component" value="Unassembled WGS sequence"/>
</dbReference>
<evidence type="ECO:0000313" key="2">
    <source>
        <dbReference type="EMBL" id="SHK65864.1"/>
    </source>
</evidence>
<feature type="chain" id="PRO_5012070700" evidence="1">
    <location>
        <begin position="24"/>
        <end position="286"/>
    </location>
</feature>
<proteinExistence type="predicted"/>
<protein>
    <submittedName>
        <fullName evidence="2">Uncharacterized protein</fullName>
    </submittedName>
</protein>
<name>A0A1M6U9J7_PARC5</name>
<feature type="signal peptide" evidence="1">
    <location>
        <begin position="1"/>
        <end position="23"/>
    </location>
</feature>
<organism evidence="2 3">
    <name type="scientific">Paramaledivibacter caminithermalis (strain DSM 15212 / CIP 107654 / DViRD3)</name>
    <name type="common">Clostridium caminithermale</name>
    <dbReference type="NCBI Taxonomy" id="1121301"/>
    <lineage>
        <taxon>Bacteria</taxon>
        <taxon>Bacillati</taxon>
        <taxon>Bacillota</taxon>
        <taxon>Clostridia</taxon>
        <taxon>Peptostreptococcales</taxon>
        <taxon>Caminicellaceae</taxon>
        <taxon>Paramaledivibacter</taxon>
    </lineage>
</organism>